<dbReference type="SUPFAM" id="SSF52540">
    <property type="entry name" value="P-loop containing nucleoside triphosphate hydrolases"/>
    <property type="match status" value="1"/>
</dbReference>
<proteinExistence type="predicted"/>
<dbReference type="PANTHER" id="PTHR32309:SF31">
    <property type="entry name" value="CAPSULAR EXOPOLYSACCHARIDE FAMILY"/>
    <property type="match status" value="1"/>
</dbReference>
<evidence type="ECO:0000313" key="3">
    <source>
        <dbReference type="EMBL" id="GAA0482258.1"/>
    </source>
</evidence>
<dbReference type="CDD" id="cd05387">
    <property type="entry name" value="BY-kinase"/>
    <property type="match status" value="1"/>
</dbReference>
<dbReference type="InterPro" id="IPR005702">
    <property type="entry name" value="Wzc-like_C"/>
</dbReference>
<dbReference type="RefSeq" id="WP_229953385.1">
    <property type="nucleotide sequence ID" value="NZ_BAAAEM010000003.1"/>
</dbReference>
<protein>
    <submittedName>
        <fullName evidence="3">XrtA-associated tyrosine autokinase</fullName>
    </submittedName>
</protein>
<evidence type="ECO:0000256" key="1">
    <source>
        <dbReference type="ARBA" id="ARBA00022741"/>
    </source>
</evidence>
<sequence length="264" mass="28818">MLSSNDKPSDFSGSVVIPNPSQLEALVPDEATLETNHIVGFDGNDIRSRPFNLLRSQVVKTLDANRWKLFGMTSATPAAGKSFLSMNLAAALSRLSEKQIYLFDFDLRRGSLAEALGIEGKVGLGEYLAGETDDLQSVGRRIGDSNLAIFPCYRVKTNSAELLAGKRFEALMAAIKSLPDDVIVICDLPPAFANDDTIMIAQHLDAYMLIIEQGITTKKQMNNTVSLLKPTPCLGTVLNRYVGGLIDPYGYGYGNSEYSKYYSD</sequence>
<dbReference type="Proteomes" id="UP001500713">
    <property type="component" value="Unassembled WGS sequence"/>
</dbReference>
<keyword evidence="1" id="KW-0547">Nucleotide-binding</keyword>
<name>A0ABP3KLD9_9SPHN</name>
<gene>
    <name evidence="3" type="ORF">GCM10009096_25750</name>
</gene>
<accession>A0ABP3KLD9</accession>
<keyword evidence="2" id="KW-0067">ATP-binding</keyword>
<keyword evidence="4" id="KW-1185">Reference proteome</keyword>
<dbReference type="InterPro" id="IPR050445">
    <property type="entry name" value="Bact_polysacc_biosynth/exp"/>
</dbReference>
<organism evidence="3 4">
    <name type="scientific">Parasphingorhabdus litoris</name>
    <dbReference type="NCBI Taxonomy" id="394733"/>
    <lineage>
        <taxon>Bacteria</taxon>
        <taxon>Pseudomonadati</taxon>
        <taxon>Pseudomonadota</taxon>
        <taxon>Alphaproteobacteria</taxon>
        <taxon>Sphingomonadales</taxon>
        <taxon>Sphingomonadaceae</taxon>
        <taxon>Parasphingorhabdus</taxon>
    </lineage>
</organism>
<evidence type="ECO:0000313" key="4">
    <source>
        <dbReference type="Proteomes" id="UP001500713"/>
    </source>
</evidence>
<dbReference type="PANTHER" id="PTHR32309">
    <property type="entry name" value="TYROSINE-PROTEIN KINASE"/>
    <property type="match status" value="1"/>
</dbReference>
<evidence type="ECO:0000256" key="2">
    <source>
        <dbReference type="ARBA" id="ARBA00022840"/>
    </source>
</evidence>
<dbReference type="Gene3D" id="3.40.50.300">
    <property type="entry name" value="P-loop containing nucleotide triphosphate hydrolases"/>
    <property type="match status" value="1"/>
</dbReference>
<reference evidence="4" key="1">
    <citation type="journal article" date="2019" name="Int. J. Syst. Evol. Microbiol.">
        <title>The Global Catalogue of Microorganisms (GCM) 10K type strain sequencing project: providing services to taxonomists for standard genome sequencing and annotation.</title>
        <authorList>
            <consortium name="The Broad Institute Genomics Platform"/>
            <consortium name="The Broad Institute Genome Sequencing Center for Infectious Disease"/>
            <person name="Wu L."/>
            <person name="Ma J."/>
        </authorList>
    </citation>
    <scope>NUCLEOTIDE SEQUENCE [LARGE SCALE GENOMIC DNA]</scope>
    <source>
        <strain evidence="4">JCM 14162</strain>
    </source>
</reference>
<dbReference type="EMBL" id="BAAAEM010000003">
    <property type="protein sequence ID" value="GAA0482258.1"/>
    <property type="molecule type" value="Genomic_DNA"/>
</dbReference>
<comment type="caution">
    <text evidence="3">The sequence shown here is derived from an EMBL/GenBank/DDBJ whole genome shotgun (WGS) entry which is preliminary data.</text>
</comment>
<dbReference type="InterPro" id="IPR027417">
    <property type="entry name" value="P-loop_NTPase"/>
</dbReference>